<dbReference type="GO" id="GO:0006310">
    <property type="term" value="P:DNA recombination"/>
    <property type="evidence" value="ECO:0007669"/>
    <property type="project" value="UniProtKB-KW"/>
</dbReference>
<accession>G0AHA1</accession>
<dbReference type="Proteomes" id="UP000008392">
    <property type="component" value="Chromosome"/>
</dbReference>
<reference evidence="3 4" key="4">
    <citation type="journal article" date="2010" name="Environ. Microbiol.">
        <title>The bacterial genus Collimonas: mycophagy, weathering and other adaptive solutions to life in oligotrophic soil environments.</title>
        <authorList>
            <person name="Leveau J.H."/>
            <person name="Uroz S."/>
            <person name="de Boer W."/>
        </authorList>
    </citation>
    <scope>NUCLEOTIDE SEQUENCE [LARGE SCALE GENOMIC DNA]</scope>
    <source>
        <strain evidence="3 4">Ter331</strain>
    </source>
</reference>
<dbReference type="Gene3D" id="1.10.443.10">
    <property type="entry name" value="Intergrase catalytic core"/>
    <property type="match status" value="1"/>
</dbReference>
<sequence>MVHIHFHDLRHSAASELINAGVDLFTVGRVLGHKDPRSTQRYSHLAIDTLTVAVGKIGRKSA</sequence>
<dbReference type="GO" id="GO:0015074">
    <property type="term" value="P:DNA integration"/>
    <property type="evidence" value="ECO:0007669"/>
    <property type="project" value="InterPro"/>
</dbReference>
<organism evidence="3 4">
    <name type="scientific">Collimonas fungivorans (strain Ter331)</name>
    <dbReference type="NCBI Taxonomy" id="1005048"/>
    <lineage>
        <taxon>Bacteria</taxon>
        <taxon>Pseudomonadati</taxon>
        <taxon>Pseudomonadota</taxon>
        <taxon>Betaproteobacteria</taxon>
        <taxon>Burkholderiales</taxon>
        <taxon>Oxalobacteraceae</taxon>
        <taxon>Collimonas</taxon>
    </lineage>
</organism>
<dbReference type="InterPro" id="IPR013762">
    <property type="entry name" value="Integrase-like_cat_sf"/>
</dbReference>
<protein>
    <submittedName>
        <fullName evidence="3">Phage integrase</fullName>
    </submittedName>
</protein>
<keyword evidence="1" id="KW-0233">DNA recombination</keyword>
<dbReference type="PROSITE" id="PS51898">
    <property type="entry name" value="TYR_RECOMBINASE"/>
    <property type="match status" value="1"/>
</dbReference>
<dbReference type="Pfam" id="PF00589">
    <property type="entry name" value="Phage_integrase"/>
    <property type="match status" value="1"/>
</dbReference>
<dbReference type="InterPro" id="IPR002104">
    <property type="entry name" value="Integrase_catalytic"/>
</dbReference>
<feature type="domain" description="Tyr recombinase" evidence="2">
    <location>
        <begin position="1"/>
        <end position="55"/>
    </location>
</feature>
<dbReference type="InterPro" id="IPR011010">
    <property type="entry name" value="DNA_brk_join_enz"/>
</dbReference>
<keyword evidence="4" id="KW-1185">Reference proteome</keyword>
<dbReference type="AlphaFoldDB" id="G0AHA1"/>
<dbReference type="eggNOG" id="COG4974">
    <property type="taxonomic scope" value="Bacteria"/>
</dbReference>
<dbReference type="KEGG" id="cfu:CFU_2680"/>
<dbReference type="STRING" id="1005048.CFU_2680"/>
<evidence type="ECO:0000313" key="3">
    <source>
        <dbReference type="EMBL" id="AEK62507.1"/>
    </source>
</evidence>
<reference evidence="3 4" key="3">
    <citation type="journal article" date="2008" name="FEMS Microbiol. Ecol.">
        <title>Identification and characterization of genes underlying chitinolysis in Collimonas fungivorans Ter331.</title>
        <authorList>
            <person name="Fritsche K."/>
            <person name="de Boer W."/>
            <person name="Gerards S."/>
            <person name="van den Berg M."/>
            <person name="van Veen J.A."/>
            <person name="Leveau J.H."/>
        </authorList>
    </citation>
    <scope>NUCLEOTIDE SEQUENCE [LARGE SCALE GENOMIC DNA]</scope>
    <source>
        <strain evidence="3 4">Ter331</strain>
    </source>
</reference>
<dbReference type="HOGENOM" id="CLU_2896348_0_0_4"/>
<dbReference type="EMBL" id="CP002745">
    <property type="protein sequence ID" value="AEK62507.1"/>
    <property type="molecule type" value="Genomic_DNA"/>
</dbReference>
<gene>
    <name evidence="3" type="ordered locus">CFU_2680</name>
</gene>
<dbReference type="GO" id="GO:0003677">
    <property type="term" value="F:DNA binding"/>
    <property type="evidence" value="ECO:0007669"/>
    <property type="project" value="InterPro"/>
</dbReference>
<evidence type="ECO:0000259" key="2">
    <source>
        <dbReference type="PROSITE" id="PS51898"/>
    </source>
</evidence>
<reference evidence="3 4" key="1">
    <citation type="journal article" date="2004" name="Environ. Microbiol.">
        <title>Phylogeny-function analysis of (meta)genomic libraries: screening for expression of ribosomal RNA genes by large-insert library fluorescent in situ hybridization (LIL-FISH).</title>
        <authorList>
            <person name="Leveau J.H."/>
            <person name="Gerards S."/>
            <person name="de Boer W."/>
            <person name="van Veen J.A."/>
        </authorList>
    </citation>
    <scope>NUCLEOTIDE SEQUENCE [LARGE SCALE GENOMIC DNA]</scope>
    <source>
        <strain evidence="3 4">Ter331</strain>
    </source>
</reference>
<reference evidence="3 4" key="2">
    <citation type="journal article" date="2006" name="J. Microbiol. Methods">
        <title>Genomic flank-sequencing of plasposon insertion sites for rapid identification of functional genes.</title>
        <authorList>
            <person name="Leveau J.H."/>
            <person name="Gerards S."/>
            <person name="Fritsche K."/>
            <person name="Zondag G."/>
            <person name="van Veen J.A."/>
        </authorList>
    </citation>
    <scope>NUCLEOTIDE SEQUENCE [LARGE SCALE GENOMIC DNA]</scope>
    <source>
        <strain evidence="3 4">Ter331</strain>
    </source>
</reference>
<evidence type="ECO:0000313" key="4">
    <source>
        <dbReference type="Proteomes" id="UP000008392"/>
    </source>
</evidence>
<reference evidence="4" key="6">
    <citation type="submission" date="2011-05" db="EMBL/GenBank/DDBJ databases">
        <title>Complete sequence of Collimonas fungivorans Ter331.</title>
        <authorList>
            <person name="Leveau J.H."/>
        </authorList>
    </citation>
    <scope>NUCLEOTIDE SEQUENCE [LARGE SCALE GENOMIC DNA]</scope>
    <source>
        <strain evidence="4">Ter331</strain>
    </source>
</reference>
<reference evidence="3 4" key="5">
    <citation type="journal article" date="2011" name="ISME J.">
        <title>Dual transcriptional profiling of a bacterial/fungal confrontation: Collimonas fungivorans versus Aspergillus niger.</title>
        <authorList>
            <person name="Mela F."/>
            <person name="Fritsche K."/>
            <person name="de Boer W."/>
            <person name="van Veen J.A."/>
            <person name="de Graaff L.H."/>
            <person name="van den Berg M."/>
            <person name="Leveau J.H."/>
        </authorList>
    </citation>
    <scope>NUCLEOTIDE SEQUENCE [LARGE SCALE GENOMIC DNA]</scope>
    <source>
        <strain evidence="3 4">Ter331</strain>
    </source>
</reference>
<name>G0AHA1_COLFT</name>
<evidence type="ECO:0000256" key="1">
    <source>
        <dbReference type="ARBA" id="ARBA00023172"/>
    </source>
</evidence>
<dbReference type="SUPFAM" id="SSF56349">
    <property type="entry name" value="DNA breaking-rejoining enzymes"/>
    <property type="match status" value="1"/>
</dbReference>
<proteinExistence type="predicted"/>